<protein>
    <submittedName>
        <fullName evidence="1">Uncharacterized protein</fullName>
    </submittedName>
</protein>
<evidence type="ECO:0000313" key="1">
    <source>
        <dbReference type="EMBL" id="GLS70168.1"/>
    </source>
</evidence>
<dbReference type="EMBL" id="BSPL01000013">
    <property type="protein sequence ID" value="GLS70168.1"/>
    <property type="molecule type" value="Genomic_DNA"/>
</dbReference>
<comment type="caution">
    <text evidence="1">The sequence shown here is derived from an EMBL/GenBank/DDBJ whole genome shotgun (WGS) entry which is preliminary data.</text>
</comment>
<accession>A0AA37WTJ9</accession>
<organism evidence="1 2">
    <name type="scientific">Methylobacterium tardum</name>
    <dbReference type="NCBI Taxonomy" id="374432"/>
    <lineage>
        <taxon>Bacteria</taxon>
        <taxon>Pseudomonadati</taxon>
        <taxon>Pseudomonadota</taxon>
        <taxon>Alphaproteobacteria</taxon>
        <taxon>Hyphomicrobiales</taxon>
        <taxon>Methylobacteriaceae</taxon>
        <taxon>Methylobacterium</taxon>
    </lineage>
</organism>
<gene>
    <name evidence="1" type="ORF">GCM10007890_21810</name>
</gene>
<dbReference type="AlphaFoldDB" id="A0AA37WTJ9"/>
<proteinExistence type="predicted"/>
<keyword evidence="2" id="KW-1185">Reference proteome</keyword>
<dbReference type="RefSeq" id="WP_238196395.1">
    <property type="nucleotide sequence ID" value="NZ_BPQZ01000010.1"/>
</dbReference>
<sequence length="65" mass="7173">MSDDAARHEIVVNRVMERLSGFIQSIAMSAQDARQIVSRAVAEDPSAPEYDIEAKARAWMLIALA</sequence>
<evidence type="ECO:0000313" key="2">
    <source>
        <dbReference type="Proteomes" id="UP001157440"/>
    </source>
</evidence>
<reference evidence="2" key="1">
    <citation type="journal article" date="2019" name="Int. J. Syst. Evol. Microbiol.">
        <title>The Global Catalogue of Microorganisms (GCM) 10K type strain sequencing project: providing services to taxonomists for standard genome sequencing and annotation.</title>
        <authorList>
            <consortium name="The Broad Institute Genomics Platform"/>
            <consortium name="The Broad Institute Genome Sequencing Center for Infectious Disease"/>
            <person name="Wu L."/>
            <person name="Ma J."/>
        </authorList>
    </citation>
    <scope>NUCLEOTIDE SEQUENCE [LARGE SCALE GENOMIC DNA]</scope>
    <source>
        <strain evidence="2">NBRC 103632</strain>
    </source>
</reference>
<name>A0AA37WTJ9_9HYPH</name>
<dbReference type="Proteomes" id="UP001157440">
    <property type="component" value="Unassembled WGS sequence"/>
</dbReference>